<evidence type="ECO:0000313" key="2">
    <source>
        <dbReference type="Proteomes" id="UP000499080"/>
    </source>
</evidence>
<name>A0A4Y2TG44_ARAVE</name>
<proteinExistence type="predicted"/>
<comment type="caution">
    <text evidence="1">The sequence shown here is derived from an EMBL/GenBank/DDBJ whole genome shotgun (WGS) entry which is preliminary data.</text>
</comment>
<dbReference type="EMBL" id="BGPR01028433">
    <property type="protein sequence ID" value="GBN99588.1"/>
    <property type="molecule type" value="Genomic_DNA"/>
</dbReference>
<dbReference type="AlphaFoldDB" id="A0A4Y2TG44"/>
<reference evidence="1 2" key="1">
    <citation type="journal article" date="2019" name="Sci. Rep.">
        <title>Orb-weaving spider Araneus ventricosus genome elucidates the spidroin gene catalogue.</title>
        <authorList>
            <person name="Kono N."/>
            <person name="Nakamura H."/>
            <person name="Ohtoshi R."/>
            <person name="Moran D.A.P."/>
            <person name="Shinohara A."/>
            <person name="Yoshida Y."/>
            <person name="Fujiwara M."/>
            <person name="Mori M."/>
            <person name="Tomita M."/>
            <person name="Arakawa K."/>
        </authorList>
    </citation>
    <scope>NUCLEOTIDE SEQUENCE [LARGE SCALE GENOMIC DNA]</scope>
</reference>
<accession>A0A4Y2TG44</accession>
<sequence>MMAIIEKEPPQSTKDDAPEKKLNIFDIVGGGAMACGRDASSSRCFFSPFLPERHPGHVYFAPNKDYWCARPEESRLIGTCGLEFIYVKKKFR</sequence>
<keyword evidence="2" id="KW-1185">Reference proteome</keyword>
<dbReference type="Proteomes" id="UP000499080">
    <property type="component" value="Unassembled WGS sequence"/>
</dbReference>
<evidence type="ECO:0000313" key="1">
    <source>
        <dbReference type="EMBL" id="GBN99588.1"/>
    </source>
</evidence>
<gene>
    <name evidence="1" type="ORF">AVEN_40067_1</name>
</gene>
<organism evidence="1 2">
    <name type="scientific">Araneus ventricosus</name>
    <name type="common">Orbweaver spider</name>
    <name type="synonym">Epeira ventricosa</name>
    <dbReference type="NCBI Taxonomy" id="182803"/>
    <lineage>
        <taxon>Eukaryota</taxon>
        <taxon>Metazoa</taxon>
        <taxon>Ecdysozoa</taxon>
        <taxon>Arthropoda</taxon>
        <taxon>Chelicerata</taxon>
        <taxon>Arachnida</taxon>
        <taxon>Araneae</taxon>
        <taxon>Araneomorphae</taxon>
        <taxon>Entelegynae</taxon>
        <taxon>Araneoidea</taxon>
        <taxon>Araneidae</taxon>
        <taxon>Araneus</taxon>
    </lineage>
</organism>
<protein>
    <submittedName>
        <fullName evidence="1">Uncharacterized protein</fullName>
    </submittedName>
</protein>